<dbReference type="Pfam" id="PF00128">
    <property type="entry name" value="Alpha-amylase"/>
    <property type="match status" value="1"/>
</dbReference>
<dbReference type="InterPro" id="IPR004185">
    <property type="entry name" value="Glyco_hydro_13_lg-like_dom"/>
</dbReference>
<dbReference type="AlphaFoldDB" id="A0A8J3KAX4"/>
<dbReference type="Gene3D" id="3.20.20.80">
    <property type="entry name" value="Glycosidases"/>
    <property type="match status" value="1"/>
</dbReference>
<keyword evidence="2" id="KW-0326">Glycosidase</keyword>
<evidence type="ECO:0000313" key="4">
    <source>
        <dbReference type="EMBL" id="GIF97319.1"/>
    </source>
</evidence>
<dbReference type="InterPro" id="IPR014756">
    <property type="entry name" value="Ig_E-set"/>
</dbReference>
<reference evidence="4 5" key="1">
    <citation type="submission" date="2021-01" db="EMBL/GenBank/DDBJ databases">
        <title>Whole genome shotgun sequence of Catellatospora citrea NBRC 14495.</title>
        <authorList>
            <person name="Komaki H."/>
            <person name="Tamura T."/>
        </authorList>
    </citation>
    <scope>NUCLEOTIDE SEQUENCE [LARGE SCALE GENOMIC DNA]</scope>
    <source>
        <strain evidence="4 5">NBRC 14495</strain>
    </source>
</reference>
<dbReference type="InterPro" id="IPR017853">
    <property type="entry name" value="GH"/>
</dbReference>
<dbReference type="CDD" id="cd02857">
    <property type="entry name" value="E_set_CDase_PDE_N"/>
    <property type="match status" value="1"/>
</dbReference>
<name>A0A8J3KAX4_9ACTN</name>
<dbReference type="SUPFAM" id="SSF81296">
    <property type="entry name" value="E set domains"/>
    <property type="match status" value="1"/>
</dbReference>
<gene>
    <name evidence="4" type="ORF">Cci01nite_24130</name>
</gene>
<dbReference type="PANTHER" id="PTHR10357">
    <property type="entry name" value="ALPHA-AMYLASE FAMILY MEMBER"/>
    <property type="match status" value="1"/>
</dbReference>
<dbReference type="GO" id="GO:0004553">
    <property type="term" value="F:hydrolase activity, hydrolyzing O-glycosyl compounds"/>
    <property type="evidence" value="ECO:0007669"/>
    <property type="project" value="InterPro"/>
</dbReference>
<evidence type="ECO:0000256" key="1">
    <source>
        <dbReference type="ARBA" id="ARBA00022801"/>
    </source>
</evidence>
<proteinExistence type="predicted"/>
<dbReference type="CDD" id="cd11338">
    <property type="entry name" value="AmyAc_CMD"/>
    <property type="match status" value="1"/>
</dbReference>
<keyword evidence="5" id="KW-1185">Reference proteome</keyword>
<dbReference type="GO" id="GO:0005975">
    <property type="term" value="P:carbohydrate metabolic process"/>
    <property type="evidence" value="ECO:0007669"/>
    <property type="project" value="InterPro"/>
</dbReference>
<dbReference type="EMBL" id="BONH01000008">
    <property type="protein sequence ID" value="GIF97319.1"/>
    <property type="molecule type" value="Genomic_DNA"/>
</dbReference>
<dbReference type="SUPFAM" id="SSF51445">
    <property type="entry name" value="(Trans)glycosidases"/>
    <property type="match status" value="1"/>
</dbReference>
<dbReference type="RefSeq" id="WP_120318025.1">
    <property type="nucleotide sequence ID" value="NZ_RAPR01000001.1"/>
</dbReference>
<evidence type="ECO:0000259" key="3">
    <source>
        <dbReference type="SMART" id="SM00642"/>
    </source>
</evidence>
<evidence type="ECO:0000313" key="5">
    <source>
        <dbReference type="Proteomes" id="UP000659904"/>
    </source>
</evidence>
<comment type="caution">
    <text evidence="4">The sequence shown here is derived from an EMBL/GenBank/DDBJ whole genome shotgun (WGS) entry which is preliminary data.</text>
</comment>
<dbReference type="SMART" id="SM00642">
    <property type="entry name" value="Aamy"/>
    <property type="match status" value="1"/>
</dbReference>
<keyword evidence="1" id="KW-0378">Hydrolase</keyword>
<protein>
    <submittedName>
        <fullName evidence="4">Alpha-glycosidase</fullName>
    </submittedName>
</protein>
<organism evidence="4 5">
    <name type="scientific">Catellatospora citrea</name>
    <dbReference type="NCBI Taxonomy" id="53366"/>
    <lineage>
        <taxon>Bacteria</taxon>
        <taxon>Bacillati</taxon>
        <taxon>Actinomycetota</taxon>
        <taxon>Actinomycetes</taxon>
        <taxon>Micromonosporales</taxon>
        <taxon>Micromonosporaceae</taxon>
        <taxon>Catellatospora</taxon>
    </lineage>
</organism>
<dbReference type="Gene3D" id="3.90.400.10">
    <property type="entry name" value="Oligo-1,6-glucosidase, Domain 2"/>
    <property type="match status" value="1"/>
</dbReference>
<evidence type="ECO:0000256" key="2">
    <source>
        <dbReference type="ARBA" id="ARBA00023295"/>
    </source>
</evidence>
<sequence length="611" mass="66711">MRLIEQPHHDGSSLYISDAAPALGDVVTVWVRVPAAAGVSAVHLRSTPDGEPHFVAAEVDPVRTGTAVGGYGATDVWWRAALTVRNPVTNYRFHLRTAAGDTYWLTAGGIVAHELPDDTDFRAVAYDAPPAWSADAVLYQIFPDRFARAADAKPLEALDLPDWALPREWDRDEVIGQGPGTAEQFFGGDLDGIAEHLDHIQALGANTVYLTPIFPARSNHRYDASTFDEVDPLLGGDAALARLAEAVHARGMRLIGDITSNHCGDAHEWFTIAASDVDSPEREMFYFDADTGDYEAWCGVKSLPKLDWASPLVRQRMTEVLRRWLEYFDGWRVDVANMTGRRGAQDDAHEVAALIRRALPADAMLVGEHMHDATGDLDRDGWHGAMNYLGFTRPVWAWLRGQAPGLPNFFGTPGDVPSRDGAATYATMRAFAARVSWRSLLHSWNILDSHDSARIRTVTGSAARQLVALGMQVTLPGTPMVYAGSEFGLTGWNGENARTPMPWHRAGDRDEPTLAAYRELLALRAAEPALRHGGLRWLHVTSDTMVYLRESEQNALLVAASRAAGEDVSLALGARAAGVFAATDLEPDGTGRLTLPGDGPALRVWRLEPPR</sequence>
<dbReference type="InterPro" id="IPR006047">
    <property type="entry name" value="GH13_cat_dom"/>
</dbReference>
<feature type="domain" description="Glycosyl hydrolase family 13 catalytic" evidence="3">
    <location>
        <begin position="140"/>
        <end position="524"/>
    </location>
</feature>
<accession>A0A8J3KAX4</accession>
<dbReference type="Proteomes" id="UP000659904">
    <property type="component" value="Unassembled WGS sequence"/>
</dbReference>
<dbReference type="InterPro" id="IPR045857">
    <property type="entry name" value="O16G_dom_2"/>
</dbReference>
<dbReference type="PANTHER" id="PTHR10357:SF210">
    <property type="entry name" value="MALTODEXTRIN GLUCOSIDASE"/>
    <property type="match status" value="1"/>
</dbReference>